<comment type="similarity">
    <text evidence="2">Belongs to the CRISP family.</text>
</comment>
<reference evidence="7" key="2">
    <citation type="journal article" date="2016" name="G3 (Bethesda)">
        <title>Genome Evolution in Three Species of Cactophilic Drosophila.</title>
        <authorList>
            <person name="Sanchez-Flores A."/>
            <person name="Penazola F."/>
            <person name="Carpinteyro-Ponce J."/>
            <person name="Nazario-Yepiz N."/>
            <person name="Abreu-Goodger C."/>
            <person name="Machado C.A."/>
            <person name="Markow T.A."/>
        </authorList>
    </citation>
    <scope>NUCLEOTIDE SEQUENCE [LARGE SCALE GENOMIC DNA]</scope>
</reference>
<dbReference type="GeneID" id="108620922"/>
<evidence type="ECO:0000259" key="6">
    <source>
        <dbReference type="SMART" id="SM00198"/>
    </source>
</evidence>
<dbReference type="Gene3D" id="3.40.33.10">
    <property type="entry name" value="CAP"/>
    <property type="match status" value="1"/>
</dbReference>
<dbReference type="CDD" id="cd05380">
    <property type="entry name" value="CAP_euk"/>
    <property type="match status" value="1"/>
</dbReference>
<keyword evidence="7" id="KW-1185">Reference proteome</keyword>
<dbReference type="PIRSF" id="PIRSF038921">
    <property type="entry name" value="P14a"/>
    <property type="match status" value="1"/>
</dbReference>
<keyword evidence="4 5" id="KW-0732">Signal</keyword>
<protein>
    <submittedName>
        <fullName evidence="8">Venom allergen 5-like</fullName>
    </submittedName>
</protein>
<evidence type="ECO:0000256" key="5">
    <source>
        <dbReference type="SAM" id="SignalP"/>
    </source>
</evidence>
<keyword evidence="3" id="KW-0964">Secreted</keyword>
<organism evidence="7 8">
    <name type="scientific">Drosophila arizonae</name>
    <name type="common">Fruit fly</name>
    <dbReference type="NCBI Taxonomy" id="7263"/>
    <lineage>
        <taxon>Eukaryota</taxon>
        <taxon>Metazoa</taxon>
        <taxon>Ecdysozoa</taxon>
        <taxon>Arthropoda</taxon>
        <taxon>Hexapoda</taxon>
        <taxon>Insecta</taxon>
        <taxon>Pterygota</taxon>
        <taxon>Neoptera</taxon>
        <taxon>Endopterygota</taxon>
        <taxon>Diptera</taxon>
        <taxon>Brachycera</taxon>
        <taxon>Muscomorpha</taxon>
        <taxon>Ephydroidea</taxon>
        <taxon>Drosophilidae</taxon>
        <taxon>Drosophila</taxon>
    </lineage>
</organism>
<dbReference type="SUPFAM" id="SSF55797">
    <property type="entry name" value="PR-1-like"/>
    <property type="match status" value="1"/>
</dbReference>
<feature type="chain" id="PRO_5045625097" evidence="5">
    <location>
        <begin position="17"/>
        <end position="252"/>
    </location>
</feature>
<evidence type="ECO:0000313" key="7">
    <source>
        <dbReference type="Proteomes" id="UP000694904"/>
    </source>
</evidence>
<evidence type="ECO:0000256" key="3">
    <source>
        <dbReference type="ARBA" id="ARBA00022525"/>
    </source>
</evidence>
<feature type="domain" description="SCP" evidence="6">
    <location>
        <begin position="45"/>
        <end position="219"/>
    </location>
</feature>
<dbReference type="SMART" id="SM00198">
    <property type="entry name" value="SCP"/>
    <property type="match status" value="1"/>
</dbReference>
<accession>A0ABM1Q1W2</accession>
<dbReference type="InterPro" id="IPR014044">
    <property type="entry name" value="CAP_dom"/>
</dbReference>
<dbReference type="InterPro" id="IPR034763">
    <property type="entry name" value="P14a_insect"/>
</dbReference>
<evidence type="ECO:0000256" key="1">
    <source>
        <dbReference type="ARBA" id="ARBA00004613"/>
    </source>
</evidence>
<dbReference type="RefSeq" id="XP_017873448.1">
    <property type="nucleotide sequence ID" value="XM_018017959.1"/>
</dbReference>
<evidence type="ECO:0000256" key="2">
    <source>
        <dbReference type="ARBA" id="ARBA00009923"/>
    </source>
</evidence>
<gene>
    <name evidence="8" type="primary">LOC108620922</name>
</gene>
<reference evidence="7" key="1">
    <citation type="journal article" date="1997" name="Nucleic Acids Res.">
        <title>tRNAscan-SE: a program for improved detection of transfer RNA genes in genomic sequence.</title>
        <authorList>
            <person name="Lowe T.M."/>
            <person name="Eddy S.R."/>
        </authorList>
    </citation>
    <scope>NUCLEOTIDE SEQUENCE [LARGE SCALE GENOMIC DNA]</scope>
</reference>
<dbReference type="InterPro" id="IPR035940">
    <property type="entry name" value="CAP_sf"/>
</dbReference>
<comment type="subcellular location">
    <subcellularLocation>
        <location evidence="1">Secreted</location>
    </subcellularLocation>
</comment>
<evidence type="ECO:0000256" key="4">
    <source>
        <dbReference type="ARBA" id="ARBA00022729"/>
    </source>
</evidence>
<dbReference type="Proteomes" id="UP000694904">
    <property type="component" value="Chromosome 2"/>
</dbReference>
<evidence type="ECO:0000313" key="8">
    <source>
        <dbReference type="RefSeq" id="XP_017873448.1"/>
    </source>
</evidence>
<name>A0ABM1Q1W2_DROAR</name>
<sequence length="252" mass="27856">MLRFVVLCLTLTVVRAANEISPCVSGTWASTCPASPAPYLINMNLELRNFVVAAHNARRNRLALGQLPGYQSARRMAFVRWDADLASRAELNVKQCIRKRDTCHGTARFPNSGQNIAYFAYDPALTDRTDHTRMPIWESSIVSPPPGLESKWIARTNQATSIGKLFFLFCLSFCRSMSRFAVMAQERNLAVGCAASRFVKNNQNHFLVACNYAVKNTVGSPVYVTGPAGSGCQTGVNIDYPGLCKFAENYNI</sequence>
<proteinExistence type="inferred from homology"/>
<reference evidence="8" key="3">
    <citation type="submission" date="2025-08" db="UniProtKB">
        <authorList>
            <consortium name="RefSeq"/>
        </authorList>
    </citation>
    <scope>IDENTIFICATION</scope>
    <source>
        <tissue evidence="8">Whole organism</tissue>
    </source>
</reference>
<feature type="signal peptide" evidence="5">
    <location>
        <begin position="1"/>
        <end position="16"/>
    </location>
</feature>